<evidence type="ECO:0000256" key="3">
    <source>
        <dbReference type="ARBA" id="ARBA00022679"/>
    </source>
</evidence>
<dbReference type="GO" id="GO:0003677">
    <property type="term" value="F:DNA binding"/>
    <property type="evidence" value="ECO:0007669"/>
    <property type="project" value="TreeGrafter"/>
</dbReference>
<dbReference type="PANTHER" id="PTHR10629">
    <property type="entry name" value="CYTOSINE-SPECIFIC METHYLTRANSFERASE"/>
    <property type="match status" value="1"/>
</dbReference>
<dbReference type="PROSITE" id="PS51679">
    <property type="entry name" value="SAM_MT_C5"/>
    <property type="match status" value="1"/>
</dbReference>
<feature type="compositionally biased region" description="Low complexity" evidence="6">
    <location>
        <begin position="90"/>
        <end position="108"/>
    </location>
</feature>
<dbReference type="Gene3D" id="3.40.50.150">
    <property type="entry name" value="Vaccinia Virus protein VP39"/>
    <property type="match status" value="1"/>
</dbReference>
<comment type="caution">
    <text evidence="8">The sequence shown here is derived from an EMBL/GenBank/DDBJ whole genome shotgun (WGS) entry which is preliminary data.</text>
</comment>
<dbReference type="AlphaFoldDB" id="A0A0N1P081"/>
<evidence type="ECO:0000256" key="4">
    <source>
        <dbReference type="ARBA" id="ARBA00022691"/>
    </source>
</evidence>
<evidence type="ECO:0000259" key="7">
    <source>
        <dbReference type="Pfam" id="PF25423"/>
    </source>
</evidence>
<dbReference type="GeneID" id="28733972"/>
<organism evidence="8 9">
    <name type="scientific">Cyphellophora attinorum</name>
    <dbReference type="NCBI Taxonomy" id="1664694"/>
    <lineage>
        <taxon>Eukaryota</taxon>
        <taxon>Fungi</taxon>
        <taxon>Dikarya</taxon>
        <taxon>Ascomycota</taxon>
        <taxon>Pezizomycotina</taxon>
        <taxon>Eurotiomycetes</taxon>
        <taxon>Chaetothyriomycetidae</taxon>
        <taxon>Chaetothyriales</taxon>
        <taxon>Cyphellophoraceae</taxon>
        <taxon>Cyphellophora</taxon>
    </lineage>
</organism>
<dbReference type="GO" id="GO:0005634">
    <property type="term" value="C:nucleus"/>
    <property type="evidence" value="ECO:0007669"/>
    <property type="project" value="TreeGrafter"/>
</dbReference>
<dbReference type="Gene3D" id="3.90.120.10">
    <property type="entry name" value="DNA Methylase, subunit A, domain 2"/>
    <property type="match status" value="1"/>
</dbReference>
<gene>
    <name evidence="8" type="ORF">AB675_2145</name>
</gene>
<name>A0A0N1P081_9EURO</name>
<dbReference type="InterPro" id="IPR043151">
    <property type="entry name" value="BAH_sf"/>
</dbReference>
<sequence length="1225" mass="136033">MAEEEDIIEVVRPAATDDDDEPLAFNGRRATTAPLDSDPIPTIELLSSNLPGQVSNPSRSACAYIPVSYEVDSEGNLIDIFLPRSKLADSTSPKPSSGSSQGSTPSSSDAREQFRHRRNNLTQLSERMKSISEEPDHKLQLPVRQATPADGFIKHSSNSRASVVPDRSHYGSERWESESLNGFIVSDKDETVVLEVSDDDDDDDGFGSQPQRAQPSELLRHTTYGYDQHLADSPSPAASADSTDKDDHYNEAAKLLRQIENPEDLASLYPASLQVASVASDEFGAVSETELLKSLLPGWPKATYVDLRDFSIYQAPQVSGKGYGGQLTSLFTVIKTSMKAIELDSVLVGGLDDPSSATTTDDISIITSKGREQGIEYRLINASRQYTPLFESFLWVADFTKHVFRFLQAASERRQPIHLANFTNDFWQSTSSIDWAVQSNIVNHWHKLCDNVTDFRRHFIHYGSFLYERAAEVAEDGLFTELQDHPLWEEIGLPKPKAKQAEHDLTTVTEDVATAFLPSFPTWGSDGFDLLEVLAISLALLVLGKLDKMSSRYEDGFTDAEGSRQSKVDIVLQEAAREADSPDRPELSAQQTQGRVIIVKRHNTYRYAYVKDVNDNSVNVLWLLQPKETICGSADEGTFYPIGNELFFSDECCCDPIACRDVLAAFEASVPAEQGTVPGEFFVHMLYRTQSQTFHTADLSQIYGGCLSCDTSISDTHQKEPYRPRTPKLNTLSLFSGCGILDHALASTSYFETSLAIEINQTALLSHKVNESNTNCRYHHGSTNTYLKELASGRKPYDRFNFLVAGCPCQGFSRRNPAKHNKEGQRNCSMLANTLSYVDLLRLEYVLIENVESMNSKQGKVNACAQAICSLVSMGYQVRKMVLKGGDFNAATKRTRLFLIAAAPGLVLPAEPSPVQSDDPQTAWSVIEDLPPVHNDDVINLHRPDHVPFERLANDFDAKVSLRGILKRVPVTGEKRNLYGAWDQGHLNRRQVKWFGNLTEEKQGRGSTTLQRVNPEGLFPTITRLMVPLDSRGSPSMHPFQHRTLTLEELRRAQGLRDDFLLIGSVADVISQIGNGVVWQVAQALGRSIGEAWAASQPRYLDEDVPETPEVLKQETATEQDSDEQVTLATRVDAVVHVPQLRSNPPEAAQKRKIAWRQYSPDRVLSDNSDDEVQFLSERRVRSSSGKSDGGSPPKKAKTSQEESSVRQGTPGWGFNKLDSQQGAW</sequence>
<dbReference type="RefSeq" id="XP_018003103.1">
    <property type="nucleotide sequence ID" value="XM_018142092.1"/>
</dbReference>
<dbReference type="GO" id="GO:0032259">
    <property type="term" value="P:methylation"/>
    <property type="evidence" value="ECO:0007669"/>
    <property type="project" value="UniProtKB-KW"/>
</dbReference>
<dbReference type="PROSITE" id="PS00094">
    <property type="entry name" value="C5_MTASE_1"/>
    <property type="match status" value="1"/>
</dbReference>
<dbReference type="Gene3D" id="2.30.30.490">
    <property type="match status" value="1"/>
</dbReference>
<keyword evidence="9" id="KW-1185">Reference proteome</keyword>
<dbReference type="SUPFAM" id="SSF53335">
    <property type="entry name" value="S-adenosyl-L-methionine-dependent methyltransferases"/>
    <property type="match status" value="1"/>
</dbReference>
<dbReference type="Proteomes" id="UP000038010">
    <property type="component" value="Unassembled WGS sequence"/>
</dbReference>
<dbReference type="STRING" id="1664694.A0A0N1P081"/>
<feature type="region of interest" description="Disordered" evidence="6">
    <location>
        <begin position="1177"/>
        <end position="1225"/>
    </location>
</feature>
<dbReference type="VEuPathDB" id="FungiDB:AB675_2145"/>
<evidence type="ECO:0000256" key="6">
    <source>
        <dbReference type="SAM" id="MobiDB-lite"/>
    </source>
</evidence>
<dbReference type="Pfam" id="PF25423">
    <property type="entry name" value="DUF7893"/>
    <property type="match status" value="1"/>
</dbReference>
<proteinExistence type="inferred from homology"/>
<dbReference type="GO" id="GO:0044027">
    <property type="term" value="P:negative regulation of gene expression via chromosomal CpG island methylation"/>
    <property type="evidence" value="ECO:0007669"/>
    <property type="project" value="TreeGrafter"/>
</dbReference>
<evidence type="ECO:0000256" key="1">
    <source>
        <dbReference type="ARBA" id="ARBA00011975"/>
    </source>
</evidence>
<dbReference type="GO" id="GO:0003886">
    <property type="term" value="F:DNA (cytosine-5-)-methyltransferase activity"/>
    <property type="evidence" value="ECO:0007669"/>
    <property type="project" value="UniProtKB-EC"/>
</dbReference>
<dbReference type="InterPro" id="IPR001525">
    <property type="entry name" value="C5_MeTfrase"/>
</dbReference>
<feature type="domain" description="DUF7893" evidence="7">
    <location>
        <begin position="392"/>
        <end position="491"/>
    </location>
</feature>
<feature type="region of interest" description="Disordered" evidence="6">
    <location>
        <begin position="1"/>
        <end position="40"/>
    </location>
</feature>
<dbReference type="InterPro" id="IPR057215">
    <property type="entry name" value="DUF7893"/>
</dbReference>
<protein>
    <recommendedName>
        <fullName evidence="1">DNA (cytosine-5-)-methyltransferase</fullName>
        <ecNumber evidence="1">2.1.1.37</ecNumber>
    </recommendedName>
</protein>
<dbReference type="InterPro" id="IPR029063">
    <property type="entry name" value="SAM-dependent_MTases_sf"/>
</dbReference>
<evidence type="ECO:0000313" key="9">
    <source>
        <dbReference type="Proteomes" id="UP000038010"/>
    </source>
</evidence>
<feature type="region of interest" description="Disordered" evidence="6">
    <location>
        <begin position="147"/>
        <end position="167"/>
    </location>
</feature>
<evidence type="ECO:0000256" key="2">
    <source>
        <dbReference type="ARBA" id="ARBA00022603"/>
    </source>
</evidence>
<evidence type="ECO:0000256" key="5">
    <source>
        <dbReference type="PROSITE-ProRule" id="PRU01016"/>
    </source>
</evidence>
<dbReference type="EC" id="2.1.1.37" evidence="1"/>
<dbReference type="InterPro" id="IPR018117">
    <property type="entry name" value="C5_DNA_meth_AS"/>
</dbReference>
<feature type="active site" evidence="5">
    <location>
        <position position="809"/>
    </location>
</feature>
<dbReference type="OrthoDB" id="5376140at2759"/>
<keyword evidence="2 5" id="KW-0489">Methyltransferase</keyword>
<evidence type="ECO:0000313" key="8">
    <source>
        <dbReference type="EMBL" id="KPI43140.1"/>
    </source>
</evidence>
<feature type="compositionally biased region" description="Low complexity" evidence="6">
    <location>
        <begin position="1183"/>
        <end position="1194"/>
    </location>
</feature>
<accession>A0A0N1P081</accession>
<dbReference type="PANTHER" id="PTHR10629:SF54">
    <property type="entry name" value="DNA METHYLTRANSFERASE DIM-2"/>
    <property type="match status" value="1"/>
</dbReference>
<dbReference type="InterPro" id="IPR050390">
    <property type="entry name" value="C5-Methyltransferase"/>
</dbReference>
<dbReference type="EMBL" id="LFJN01000006">
    <property type="protein sequence ID" value="KPI43140.1"/>
    <property type="molecule type" value="Genomic_DNA"/>
</dbReference>
<reference evidence="8 9" key="1">
    <citation type="submission" date="2015-06" db="EMBL/GenBank/DDBJ databases">
        <title>Draft genome of the ant-associated black yeast Phialophora attae CBS 131958.</title>
        <authorList>
            <person name="Moreno L.F."/>
            <person name="Stielow B.J."/>
            <person name="de Hoog S."/>
            <person name="Vicente V.A."/>
            <person name="Weiss V.A."/>
            <person name="de Vries M."/>
            <person name="Cruz L.M."/>
            <person name="Souza E.M."/>
        </authorList>
    </citation>
    <scope>NUCLEOTIDE SEQUENCE [LARGE SCALE GENOMIC DNA]</scope>
    <source>
        <strain evidence="8 9">CBS 131958</strain>
    </source>
</reference>
<keyword evidence="4 5" id="KW-0949">S-adenosyl-L-methionine</keyword>
<dbReference type="Pfam" id="PF00145">
    <property type="entry name" value="DNA_methylase"/>
    <property type="match status" value="1"/>
</dbReference>
<keyword evidence="3 5" id="KW-0808">Transferase</keyword>
<feature type="region of interest" description="Disordered" evidence="6">
    <location>
        <begin position="197"/>
        <end position="218"/>
    </location>
</feature>
<feature type="region of interest" description="Disordered" evidence="6">
    <location>
        <begin position="87"/>
        <end position="113"/>
    </location>
</feature>
<comment type="similarity">
    <text evidence="5">Belongs to the class I-like SAM-binding methyltransferase superfamily. C5-methyltransferase family.</text>
</comment>